<sequence>MNHDEQRAAVEQLIERVDLYRSSEETVECIAPFDDGPFESVGDKEELVGEMVRAMEQLGAIVGEVSFIDGEGNEHPLTLPPRRHPWYAHYILDERGQPVPTYDLHAAVRLEADIKKRTVAKTFLRSRGERIEVSTVFTAFNFALLPNMPPVLWESMIFSRRARLGGTKMRYNSEDAARAGHQWLVKYTQKFLKTGGWQRCRKPTLHQAFAMVQRQRRLQRKRGMC</sequence>
<gene>
    <name evidence="1" type="ORF">KSF_095640</name>
</gene>
<dbReference type="EMBL" id="BNJK01000002">
    <property type="protein sequence ID" value="GHO99516.1"/>
    <property type="molecule type" value="Genomic_DNA"/>
</dbReference>
<accession>A0A8J3J2E0</accession>
<keyword evidence="2" id="KW-1185">Reference proteome</keyword>
<evidence type="ECO:0000313" key="2">
    <source>
        <dbReference type="Proteomes" id="UP000597444"/>
    </source>
</evidence>
<protein>
    <submittedName>
        <fullName evidence="1">Uncharacterized protein</fullName>
    </submittedName>
</protein>
<name>A0A8J3J2E0_9CHLR</name>
<dbReference type="RefSeq" id="WP_220210156.1">
    <property type="nucleotide sequence ID" value="NZ_BNJK01000002.1"/>
</dbReference>
<evidence type="ECO:0000313" key="1">
    <source>
        <dbReference type="EMBL" id="GHO99516.1"/>
    </source>
</evidence>
<organism evidence="1 2">
    <name type="scientific">Reticulibacter mediterranei</name>
    <dbReference type="NCBI Taxonomy" id="2778369"/>
    <lineage>
        <taxon>Bacteria</taxon>
        <taxon>Bacillati</taxon>
        <taxon>Chloroflexota</taxon>
        <taxon>Ktedonobacteria</taxon>
        <taxon>Ktedonobacterales</taxon>
        <taxon>Reticulibacteraceae</taxon>
        <taxon>Reticulibacter</taxon>
    </lineage>
</organism>
<comment type="caution">
    <text evidence="1">The sequence shown here is derived from an EMBL/GenBank/DDBJ whole genome shotgun (WGS) entry which is preliminary data.</text>
</comment>
<reference evidence="1" key="1">
    <citation type="submission" date="2020-10" db="EMBL/GenBank/DDBJ databases">
        <title>Taxonomic study of unclassified bacteria belonging to the class Ktedonobacteria.</title>
        <authorList>
            <person name="Yabe S."/>
            <person name="Wang C.M."/>
            <person name="Zheng Y."/>
            <person name="Sakai Y."/>
            <person name="Cavaletti L."/>
            <person name="Monciardini P."/>
            <person name="Donadio S."/>
        </authorList>
    </citation>
    <scope>NUCLEOTIDE SEQUENCE</scope>
    <source>
        <strain evidence="1">ID150040</strain>
    </source>
</reference>
<proteinExistence type="predicted"/>
<dbReference type="Proteomes" id="UP000597444">
    <property type="component" value="Unassembled WGS sequence"/>
</dbReference>
<dbReference type="AlphaFoldDB" id="A0A8J3J2E0"/>